<dbReference type="InParanoid" id="G4Q4F6"/>
<accession>G4Q4F6</accession>
<dbReference type="EMBL" id="CP003058">
    <property type="protein sequence ID" value="AEQ23141.1"/>
    <property type="molecule type" value="Genomic_DNA"/>
</dbReference>
<evidence type="ECO:0000313" key="1">
    <source>
        <dbReference type="EMBL" id="AEQ23141.1"/>
    </source>
</evidence>
<dbReference type="Proteomes" id="UP000007093">
    <property type="component" value="Chromosome"/>
</dbReference>
<sequence>MVPFPEFFRPSISRYSEGGHDQNPVDFKGVIHQIPNSRQGRHRLAEPKPISSRRAVTGWVLMYSMA</sequence>
<reference evidence="1 2" key="1">
    <citation type="journal article" date="2011" name="J. Bacteriol.">
        <title>Complete genome sequence of Acidaminococcus intestini RYC-MR95, a Gram-negative bacterium from the phylum Firmicutes.</title>
        <authorList>
            <person name="D'Auria G."/>
            <person name="Galan J.C."/>
            <person name="Rodriguez-Alcayna M."/>
            <person name="Moya A."/>
            <person name="Baquero F."/>
            <person name="Latorre A."/>
        </authorList>
    </citation>
    <scope>NUCLEOTIDE SEQUENCE [LARGE SCALE GENOMIC DNA]</scope>
    <source>
        <strain evidence="1 2">RyC-MR95</strain>
    </source>
</reference>
<keyword evidence="2" id="KW-1185">Reference proteome</keyword>
<protein>
    <submittedName>
        <fullName evidence="1">Uncharacterized protein</fullName>
    </submittedName>
</protein>
<dbReference type="PATRIC" id="fig|568816.4.peg.1873"/>
<evidence type="ECO:0000313" key="2">
    <source>
        <dbReference type="Proteomes" id="UP000007093"/>
    </source>
</evidence>
<organism evidence="1 2">
    <name type="scientific">Acidaminococcus intestini (strain RyC-MR95)</name>
    <dbReference type="NCBI Taxonomy" id="568816"/>
    <lineage>
        <taxon>Bacteria</taxon>
        <taxon>Bacillati</taxon>
        <taxon>Bacillota</taxon>
        <taxon>Negativicutes</taxon>
        <taxon>Acidaminococcales</taxon>
        <taxon>Acidaminococcaceae</taxon>
        <taxon>Acidaminococcus</taxon>
    </lineage>
</organism>
<name>G4Q4F6_ACIIR</name>
<proteinExistence type="predicted"/>
<dbReference type="HOGENOM" id="CLU_2821276_0_0_9"/>
<dbReference type="STRING" id="568816.Acin_1932"/>
<dbReference type="KEGG" id="ain:Acin_1932"/>
<dbReference type="AlphaFoldDB" id="G4Q4F6"/>
<gene>
    <name evidence="1" type="ordered locus">Acin_1932</name>
</gene>